<feature type="transmembrane region" description="Helical" evidence="3">
    <location>
        <begin position="593"/>
        <end position="616"/>
    </location>
</feature>
<dbReference type="SUPFAM" id="SSF81324">
    <property type="entry name" value="Voltage-gated potassium channels"/>
    <property type="match status" value="1"/>
</dbReference>
<gene>
    <name evidence="6" type="ORF">TTHERM_00031600</name>
</gene>
<dbReference type="InterPro" id="IPR018490">
    <property type="entry name" value="cNMP-bd_dom_sf"/>
</dbReference>
<dbReference type="RefSeq" id="XP_976958.2">
    <property type="nucleotide sequence ID" value="XM_971865.2"/>
</dbReference>
<feature type="transmembrane region" description="Helical" evidence="3">
    <location>
        <begin position="510"/>
        <end position="534"/>
    </location>
</feature>
<feature type="compositionally biased region" description="Basic and acidic residues" evidence="2">
    <location>
        <begin position="113"/>
        <end position="127"/>
    </location>
</feature>
<dbReference type="InterPro" id="IPR050818">
    <property type="entry name" value="KCNH_animal-type"/>
</dbReference>
<dbReference type="SMART" id="SM00100">
    <property type="entry name" value="cNMP"/>
    <property type="match status" value="1"/>
</dbReference>
<feature type="domain" description="Cyclic nucleotide-binding" evidence="4">
    <location>
        <begin position="698"/>
        <end position="804"/>
    </location>
</feature>
<keyword evidence="1" id="KW-0479">Metal-binding</keyword>
<feature type="region of interest" description="Disordered" evidence="2">
    <location>
        <begin position="1155"/>
        <end position="1175"/>
    </location>
</feature>
<dbReference type="GO" id="GO:0042391">
    <property type="term" value="P:regulation of membrane potential"/>
    <property type="evidence" value="ECO:0007669"/>
    <property type="project" value="TreeGrafter"/>
</dbReference>
<keyword evidence="1" id="KW-0862">Zinc</keyword>
<dbReference type="PANTHER" id="PTHR10217:SF435">
    <property type="entry name" value="POTASSIUM VOLTAGE-GATED CHANNEL PROTEIN EAG"/>
    <property type="match status" value="1"/>
</dbReference>
<dbReference type="PANTHER" id="PTHR10217">
    <property type="entry name" value="VOLTAGE AND LIGAND GATED POTASSIUM CHANNEL"/>
    <property type="match status" value="1"/>
</dbReference>
<reference evidence="7" key="1">
    <citation type="journal article" date="2006" name="PLoS Biol.">
        <title>Macronuclear genome sequence of the ciliate Tetrahymena thermophila, a model eukaryote.</title>
        <authorList>
            <person name="Eisen J.A."/>
            <person name="Coyne R.S."/>
            <person name="Wu M."/>
            <person name="Wu D."/>
            <person name="Thiagarajan M."/>
            <person name="Wortman J.R."/>
            <person name="Badger J.H."/>
            <person name="Ren Q."/>
            <person name="Amedeo P."/>
            <person name="Jones K.M."/>
            <person name="Tallon L.J."/>
            <person name="Delcher A.L."/>
            <person name="Salzberg S.L."/>
            <person name="Silva J.C."/>
            <person name="Haas B.J."/>
            <person name="Majoros W.H."/>
            <person name="Farzad M."/>
            <person name="Carlton J.M."/>
            <person name="Smith R.K. Jr."/>
            <person name="Garg J."/>
            <person name="Pearlman R.E."/>
            <person name="Karrer K.M."/>
            <person name="Sun L."/>
            <person name="Manning G."/>
            <person name="Elde N.C."/>
            <person name="Turkewitz A.P."/>
            <person name="Asai D.J."/>
            <person name="Wilkes D.E."/>
            <person name="Wang Y."/>
            <person name="Cai H."/>
            <person name="Collins K."/>
            <person name="Stewart B.A."/>
            <person name="Lee S.R."/>
            <person name="Wilamowska K."/>
            <person name="Weinberg Z."/>
            <person name="Ruzzo W.L."/>
            <person name="Wloga D."/>
            <person name="Gaertig J."/>
            <person name="Frankel J."/>
            <person name="Tsao C.-C."/>
            <person name="Gorovsky M.A."/>
            <person name="Keeling P.J."/>
            <person name="Waller R.F."/>
            <person name="Patron N.J."/>
            <person name="Cherry J.M."/>
            <person name="Stover N.A."/>
            <person name="Krieger C.J."/>
            <person name="del Toro C."/>
            <person name="Ryder H.F."/>
            <person name="Williamson S.C."/>
            <person name="Barbeau R.A."/>
            <person name="Hamilton E.P."/>
            <person name="Orias E."/>
        </authorList>
    </citation>
    <scope>NUCLEOTIDE SEQUENCE [LARGE SCALE GENOMIC DNA]</scope>
    <source>
        <strain evidence="7">SB210</strain>
    </source>
</reference>
<keyword evidence="1" id="KW-0863">Zinc-finger</keyword>
<dbReference type="OrthoDB" id="426293at2759"/>
<feature type="transmembrane region" description="Helical" evidence="3">
    <location>
        <begin position="412"/>
        <end position="435"/>
    </location>
</feature>
<keyword evidence="7" id="KW-1185">Reference proteome</keyword>
<dbReference type="InterPro" id="IPR014710">
    <property type="entry name" value="RmlC-like_jellyroll"/>
</dbReference>
<dbReference type="InterPro" id="IPR013099">
    <property type="entry name" value="K_chnl_dom"/>
</dbReference>
<dbReference type="InterPro" id="IPR000595">
    <property type="entry name" value="cNMP-bd_dom"/>
</dbReference>
<dbReference type="GO" id="GO:0003676">
    <property type="term" value="F:nucleic acid binding"/>
    <property type="evidence" value="ECO:0007669"/>
    <property type="project" value="InterPro"/>
</dbReference>
<keyword evidence="3" id="KW-1133">Transmembrane helix</keyword>
<proteinExistence type="predicted"/>
<dbReference type="Proteomes" id="UP000009168">
    <property type="component" value="Unassembled WGS sequence"/>
</dbReference>
<dbReference type="PROSITE" id="PS50042">
    <property type="entry name" value="CNMP_BINDING_3"/>
    <property type="match status" value="1"/>
</dbReference>
<dbReference type="EMBL" id="GG662720">
    <property type="protein sequence ID" value="EAR86527.2"/>
    <property type="molecule type" value="Genomic_DNA"/>
</dbReference>
<dbReference type="Gene3D" id="2.60.120.10">
    <property type="entry name" value="Jelly Rolls"/>
    <property type="match status" value="1"/>
</dbReference>
<dbReference type="GO" id="GO:0005886">
    <property type="term" value="C:plasma membrane"/>
    <property type="evidence" value="ECO:0007669"/>
    <property type="project" value="TreeGrafter"/>
</dbReference>
<evidence type="ECO:0000256" key="2">
    <source>
        <dbReference type="SAM" id="MobiDB-lite"/>
    </source>
</evidence>
<feature type="transmembrane region" description="Helical" evidence="3">
    <location>
        <begin position="385"/>
        <end position="406"/>
    </location>
</feature>
<name>Q22MR2_TETTS</name>
<feature type="region of interest" description="Disordered" evidence="2">
    <location>
        <begin position="955"/>
        <end position="985"/>
    </location>
</feature>
<dbReference type="Pfam" id="PF07885">
    <property type="entry name" value="Ion_trans_2"/>
    <property type="match status" value="1"/>
</dbReference>
<dbReference type="SUPFAM" id="SSF51206">
    <property type="entry name" value="cAMP-binding domain-like"/>
    <property type="match status" value="1"/>
</dbReference>
<evidence type="ECO:0000313" key="6">
    <source>
        <dbReference type="EMBL" id="EAR86527.2"/>
    </source>
</evidence>
<dbReference type="GO" id="GO:0008270">
    <property type="term" value="F:zinc ion binding"/>
    <property type="evidence" value="ECO:0007669"/>
    <property type="project" value="UniProtKB-KW"/>
</dbReference>
<evidence type="ECO:0000259" key="5">
    <source>
        <dbReference type="PROSITE" id="PS50158"/>
    </source>
</evidence>
<feature type="region of interest" description="Disordered" evidence="2">
    <location>
        <begin position="1307"/>
        <end position="1335"/>
    </location>
</feature>
<feature type="compositionally biased region" description="Polar residues" evidence="2">
    <location>
        <begin position="128"/>
        <end position="144"/>
    </location>
</feature>
<dbReference type="GO" id="GO:0005249">
    <property type="term" value="F:voltage-gated potassium channel activity"/>
    <property type="evidence" value="ECO:0007669"/>
    <property type="project" value="TreeGrafter"/>
</dbReference>
<evidence type="ECO:0000259" key="4">
    <source>
        <dbReference type="PROSITE" id="PS50042"/>
    </source>
</evidence>
<feature type="region of interest" description="Disordered" evidence="2">
    <location>
        <begin position="109"/>
        <end position="144"/>
    </location>
</feature>
<feature type="domain" description="CCHC-type" evidence="5">
    <location>
        <begin position="831"/>
        <end position="845"/>
    </location>
</feature>
<dbReference type="eggNOG" id="KOG0500">
    <property type="taxonomic scope" value="Eukaryota"/>
</dbReference>
<dbReference type="CDD" id="cd00038">
    <property type="entry name" value="CAP_ED"/>
    <property type="match status" value="1"/>
</dbReference>
<evidence type="ECO:0000313" key="7">
    <source>
        <dbReference type="Proteomes" id="UP000009168"/>
    </source>
</evidence>
<accession>Q22MR2</accession>
<dbReference type="PROSITE" id="PS50158">
    <property type="entry name" value="ZF_CCHC"/>
    <property type="match status" value="1"/>
</dbReference>
<dbReference type="HOGENOM" id="CLU_255419_0_0_1"/>
<evidence type="ECO:0000256" key="3">
    <source>
        <dbReference type="SAM" id="Phobius"/>
    </source>
</evidence>
<evidence type="ECO:0000256" key="1">
    <source>
        <dbReference type="PROSITE-ProRule" id="PRU00047"/>
    </source>
</evidence>
<keyword evidence="3" id="KW-0472">Membrane</keyword>
<protein>
    <submittedName>
        <fullName evidence="6">Cation channel family protein</fullName>
    </submittedName>
</protein>
<dbReference type="InterPro" id="IPR001878">
    <property type="entry name" value="Znf_CCHC"/>
</dbReference>
<sequence>MSSQKVQKTKNRYSKSQQFEPLAGLNRELRTEDSDRKITDTNLLLKQNMTTQSDYENAIKTQEVIIDTEVSQHALMHYPKNGNNNNKVEDNVEDNEEDNDVFDILYGQIQNDKSNRQIQEDSSKVKSDQQNTKPQQYETKKSGSFLNQDYYELQNMKEQQASEQIEQYSNGQNNQDNIIRNAQSINIRIPLQETLDKDLKIDSEQQKNIQELNNKKTDSMKNSRFQNQSVFQDKLRYIQNLKNRQNKEINQNKRDSLALFKNATPSNQEDSQQEINKKLFVQNRKTLQGTVIINEGDNTNNKLVTQKANQNWNMVKKLSIMMRFKQKLNKIIQQRLQNIKDFHHRMIGDCTDAPILKMEEKKENIKSLYYKIFLETYNPESLLIIYYKIFITLYTLFNVIYLPLIFGFDLDLGTAFIAIHSCTIIIFLFEIYASFRIQYYHLGELVTDRNQIYSKYLNNKFITDLITIIALVIGYDKKPALLFILVKIRNILSYLWDIDNHYYLAERYNALWILIKLFGFIAILCHYFACIFHYTGMVQEHKYPDVTTWTREFNLIGQPWSLRYNYSIYFSFITCITIGYGDITPKNTNERNIVILISLISTGCFSYSVNTMATVFQDFLNKSKKSKEMRYDAINYMRERNIHKNLQLRVLKYIEYIYQMEAQSPDKGLFAINQISGHLKAQLFQDYYGKIIIQDKHFSLNYSKETIDKLSLKMKERIYGPGEIIFDQGEQDTRIFFLMKGEIEYYYPNRGNKQSEYLSIFQTQQNQFFGYKGFISGIPREMTCRSINITQVFYCTREDLVSILKENPLEYEKFCKLRDEYLLQYSSLGEKCFSCNEYGHTISDCYKIRYVKNKELLILKKNYSANQVRQFVQRSNKKYATFLNMSITSFEAIKCKLKNVMQLQRQHLSEEVIDKIIIQEQSNHKRFCLKYPSIKLTENCNEILLGKMDEPFEYSTSDSDSNLSQISEDESLSEQSSSGLYDLDSTQRDQTLNNIQKSENKRSFAKSFKLNQEQNLEDIQYDDNENKDEFQEQTNKVQKIEFTLEKQNSNQGLLKDSSNYQITENNQSEQIAQNLIGNEYSKNTNIYDSGVKNKILLNTPQSNNPQDREYEITKQLIGSPSLGSQEMLNRYANESKAKSIQWNKNANKKSILIKSNSQNQDQDKPTKMNSQSKIQLNRKSINNFQKANKYIQKLREKFDIAPSQTDENKYLSSTAQRFANVAQELTMTNTYEDKNVSILANKKSAQYPQYEQYNSKQMNNSNKYETNENIINFYQGQINRLGQFLNYFQNQQKSSNKIQVNSTNNLANDFQNQLPPPPPRQHSINKTEKQESSLSYPQKRMAVLDLNEFLLKANKQDIFKNFLQDEEVENNQELFYYDFDFLKEFTYYFPQNNHTAVCLNYKRIMKKLQQSQRKNIKQINVNQPIASQRQNFSKFKKDSY</sequence>
<dbReference type="GeneID" id="7828688"/>
<keyword evidence="3" id="KW-0812">Transmembrane</keyword>
<dbReference type="Gene3D" id="1.10.287.70">
    <property type="match status" value="1"/>
</dbReference>
<feature type="transmembrane region" description="Helical" evidence="3">
    <location>
        <begin position="456"/>
        <end position="475"/>
    </location>
</feature>
<feature type="region of interest" description="Disordered" evidence="2">
    <location>
        <begin position="1"/>
        <end position="22"/>
    </location>
</feature>
<dbReference type="KEGG" id="tet:TTHERM_00031600"/>
<dbReference type="Pfam" id="PF00027">
    <property type="entry name" value="cNMP_binding"/>
    <property type="match status" value="1"/>
</dbReference>
<dbReference type="InParanoid" id="Q22MR2"/>
<organism evidence="6 7">
    <name type="scientific">Tetrahymena thermophila (strain SB210)</name>
    <dbReference type="NCBI Taxonomy" id="312017"/>
    <lineage>
        <taxon>Eukaryota</taxon>
        <taxon>Sar</taxon>
        <taxon>Alveolata</taxon>
        <taxon>Ciliophora</taxon>
        <taxon>Intramacronucleata</taxon>
        <taxon>Oligohymenophorea</taxon>
        <taxon>Hymenostomatida</taxon>
        <taxon>Tetrahymenina</taxon>
        <taxon>Tetrahymenidae</taxon>
        <taxon>Tetrahymena</taxon>
    </lineage>
</organism>